<feature type="coiled-coil region" evidence="5">
    <location>
        <begin position="4"/>
        <end position="31"/>
    </location>
</feature>
<dbReference type="SUPFAM" id="SSF57716">
    <property type="entry name" value="Glucocorticoid receptor-like (DNA-binding domain)"/>
    <property type="match status" value="1"/>
</dbReference>
<evidence type="ECO:0000313" key="8">
    <source>
        <dbReference type="EMBL" id="MBI1492392.1"/>
    </source>
</evidence>
<dbReference type="InterPro" id="IPR020458">
    <property type="entry name" value="Znf_DskA_TraR_CS"/>
</dbReference>
<dbReference type="InterPro" id="IPR000962">
    <property type="entry name" value="Znf_DskA_TraR"/>
</dbReference>
<accession>A0A8J7LP66</accession>
<dbReference type="Proteomes" id="UP000640583">
    <property type="component" value="Unassembled WGS sequence"/>
</dbReference>
<dbReference type="PROSITE" id="PS01102">
    <property type="entry name" value="ZF_DKSA_1"/>
    <property type="match status" value="1"/>
</dbReference>
<dbReference type="RefSeq" id="WP_228847314.1">
    <property type="nucleotide sequence ID" value="NZ_JADCKQ010000001.1"/>
</dbReference>
<dbReference type="Pfam" id="PF21173">
    <property type="entry name" value="DksA-like_N"/>
    <property type="match status" value="1"/>
</dbReference>
<feature type="domain" description="DnaK suppressor protein-like N-terminal" evidence="7">
    <location>
        <begin position="12"/>
        <end position="74"/>
    </location>
</feature>
<evidence type="ECO:0000313" key="9">
    <source>
        <dbReference type="Proteomes" id="UP000640583"/>
    </source>
</evidence>
<protein>
    <submittedName>
        <fullName evidence="8">TraR/DksA family transcriptional regulator</fullName>
    </submittedName>
</protein>
<dbReference type="PANTHER" id="PTHR33823">
    <property type="entry name" value="RNA POLYMERASE-BINDING TRANSCRIPTION FACTOR DKSA-RELATED"/>
    <property type="match status" value="1"/>
</dbReference>
<evidence type="ECO:0000256" key="5">
    <source>
        <dbReference type="SAM" id="Coils"/>
    </source>
</evidence>
<dbReference type="PANTHER" id="PTHR33823:SF4">
    <property type="entry name" value="GENERAL STRESS PROTEIN 16O"/>
    <property type="match status" value="1"/>
</dbReference>
<dbReference type="Gene3D" id="1.20.120.910">
    <property type="entry name" value="DksA, coiled-coil domain"/>
    <property type="match status" value="1"/>
</dbReference>
<evidence type="ECO:0000259" key="7">
    <source>
        <dbReference type="Pfam" id="PF21173"/>
    </source>
</evidence>
<keyword evidence="1" id="KW-0479">Metal-binding</keyword>
<evidence type="ECO:0000256" key="1">
    <source>
        <dbReference type="ARBA" id="ARBA00022723"/>
    </source>
</evidence>
<sequence>MSDKKTASERRAQLEKRLAELDTRVHDIEHTLDAPVPKDWEEAAQEAEDTEVLEAMGNQGLVEIRLIDMALKRIETGEYGACDTCGDDIAEARLDLVPHAPLCARCAR</sequence>
<dbReference type="PROSITE" id="PS51128">
    <property type="entry name" value="ZF_DKSA_2"/>
    <property type="match status" value="1"/>
</dbReference>
<gene>
    <name evidence="8" type="ORF">H1D41_01935</name>
</gene>
<dbReference type="SUPFAM" id="SSF109635">
    <property type="entry name" value="DnaK suppressor protein DksA, alpha-hairpin domain"/>
    <property type="match status" value="1"/>
</dbReference>
<dbReference type="GO" id="GO:0008270">
    <property type="term" value="F:zinc ion binding"/>
    <property type="evidence" value="ECO:0007669"/>
    <property type="project" value="UniProtKB-KW"/>
</dbReference>
<evidence type="ECO:0000256" key="3">
    <source>
        <dbReference type="ARBA" id="ARBA00022833"/>
    </source>
</evidence>
<keyword evidence="5" id="KW-0175">Coiled coil</keyword>
<evidence type="ECO:0000256" key="4">
    <source>
        <dbReference type="PROSITE-ProRule" id="PRU00510"/>
    </source>
</evidence>
<dbReference type="EMBL" id="JADCKQ010000001">
    <property type="protein sequence ID" value="MBI1492392.1"/>
    <property type="molecule type" value="Genomic_DNA"/>
</dbReference>
<dbReference type="Pfam" id="PF01258">
    <property type="entry name" value="zf-dskA_traR"/>
    <property type="match status" value="1"/>
</dbReference>
<name>A0A8J7LP66_9RHOB</name>
<feature type="domain" description="Zinc finger DksA/TraR C4-type" evidence="6">
    <location>
        <begin position="77"/>
        <end position="108"/>
    </location>
</feature>
<organism evidence="8 9">
    <name type="scientific">Halocynthiibacter styelae</name>
    <dbReference type="NCBI Taxonomy" id="2761955"/>
    <lineage>
        <taxon>Bacteria</taxon>
        <taxon>Pseudomonadati</taxon>
        <taxon>Pseudomonadota</taxon>
        <taxon>Alphaproteobacteria</taxon>
        <taxon>Rhodobacterales</taxon>
        <taxon>Paracoccaceae</taxon>
        <taxon>Halocynthiibacter</taxon>
    </lineage>
</organism>
<comment type="caution">
    <text evidence="8">The sequence shown here is derived from an EMBL/GenBank/DDBJ whole genome shotgun (WGS) entry which is preliminary data.</text>
</comment>
<dbReference type="AlphaFoldDB" id="A0A8J7LP66"/>
<feature type="zinc finger region" description="dksA C4-type" evidence="4">
    <location>
        <begin position="82"/>
        <end position="106"/>
    </location>
</feature>
<dbReference type="InterPro" id="IPR048487">
    <property type="entry name" value="DksA-like_N"/>
</dbReference>
<keyword evidence="2" id="KW-0863">Zinc-finger</keyword>
<reference evidence="8" key="1">
    <citation type="submission" date="2020-10" db="EMBL/GenBank/DDBJ databases">
        <title>Paenihalocynthiibacter styelae gen. nov., sp. nov., isolated from stalked sea squirt Styela clava.</title>
        <authorList>
            <person name="Kim Y.-O."/>
            <person name="Yoon J.-H."/>
        </authorList>
    </citation>
    <scope>NUCLEOTIDE SEQUENCE</scope>
    <source>
        <strain evidence="8">MYP1-1</strain>
    </source>
</reference>
<keyword evidence="9" id="KW-1185">Reference proteome</keyword>
<keyword evidence="3" id="KW-0862">Zinc</keyword>
<dbReference type="InterPro" id="IPR037187">
    <property type="entry name" value="DnaK_N"/>
</dbReference>
<proteinExistence type="predicted"/>
<evidence type="ECO:0000256" key="2">
    <source>
        <dbReference type="ARBA" id="ARBA00022771"/>
    </source>
</evidence>
<evidence type="ECO:0000259" key="6">
    <source>
        <dbReference type="Pfam" id="PF01258"/>
    </source>
</evidence>